<dbReference type="Pfam" id="PF20256">
    <property type="entry name" value="MoCoBD_2"/>
    <property type="match status" value="2"/>
</dbReference>
<dbReference type="OrthoDB" id="9767994at2"/>
<dbReference type="Gene3D" id="3.30.365.10">
    <property type="entry name" value="Aldehyde oxidase/xanthine dehydrogenase, molybdopterin binding domain"/>
    <property type="match status" value="3"/>
</dbReference>
<dbReference type="GO" id="GO:0016491">
    <property type="term" value="F:oxidoreductase activity"/>
    <property type="evidence" value="ECO:0007669"/>
    <property type="project" value="InterPro"/>
</dbReference>
<dbReference type="Proteomes" id="UP000189818">
    <property type="component" value="Unassembled WGS sequence"/>
</dbReference>
<reference evidence="3" key="1">
    <citation type="submission" date="2017-02" db="EMBL/GenBank/DDBJ databases">
        <authorList>
            <person name="Varghese N."/>
            <person name="Submissions S."/>
        </authorList>
    </citation>
    <scope>NUCLEOTIDE SEQUENCE [LARGE SCALE GENOMIC DNA]</scope>
    <source>
        <strain evidence="3">UM2</strain>
    </source>
</reference>
<dbReference type="InterPro" id="IPR052516">
    <property type="entry name" value="N-heterocyclic_Hydroxylase"/>
</dbReference>
<dbReference type="SUPFAM" id="SSF54665">
    <property type="entry name" value="CO dehydrogenase molybdoprotein N-domain-like"/>
    <property type="match status" value="1"/>
</dbReference>
<dbReference type="InterPro" id="IPR008274">
    <property type="entry name" value="AldOxase/xan_DH_MoCoBD1"/>
</dbReference>
<dbReference type="SMART" id="SM01008">
    <property type="entry name" value="Ald_Xan_dh_C"/>
    <property type="match status" value="1"/>
</dbReference>
<dbReference type="AlphaFoldDB" id="A0A1T5FSU2"/>
<feature type="domain" description="Aldehyde oxidase/xanthine dehydrogenase a/b hammerhead" evidence="1">
    <location>
        <begin position="207"/>
        <end position="296"/>
    </location>
</feature>
<dbReference type="InterPro" id="IPR036856">
    <property type="entry name" value="Ald_Oxase/Xan_DH_a/b_sf"/>
</dbReference>
<keyword evidence="3" id="KW-1185">Reference proteome</keyword>
<protein>
    <submittedName>
        <fullName evidence="2">Isoquinoline 1-oxidoreductase, beta subunit</fullName>
    </submittedName>
</protein>
<dbReference type="RefSeq" id="WP_079649976.1">
    <property type="nucleotide sequence ID" value="NZ_FUYM01000010.1"/>
</dbReference>
<dbReference type="Pfam" id="PF02738">
    <property type="entry name" value="MoCoBD_1"/>
    <property type="match status" value="1"/>
</dbReference>
<dbReference type="PANTHER" id="PTHR47495">
    <property type="entry name" value="ALDEHYDE DEHYDROGENASE"/>
    <property type="match status" value="1"/>
</dbReference>
<dbReference type="InterPro" id="IPR012368">
    <property type="entry name" value="OxRdtase_Mopterin-bd_su_IorB"/>
</dbReference>
<name>A0A1T5FSU2_9SPHN</name>
<dbReference type="PIRSF" id="PIRSF036389">
    <property type="entry name" value="IOR_B"/>
    <property type="match status" value="1"/>
</dbReference>
<dbReference type="EMBL" id="FUYM01000010">
    <property type="protein sequence ID" value="SKB99164.1"/>
    <property type="molecule type" value="Genomic_DNA"/>
</dbReference>
<sequence length="740" mass="78791">MIDMLEQADRRAFLKIGAAVGGGLMLGLMRPSVAVAGATAETAAELNGYVRIAPDGIATIMAKNPEIGQGIKTMLPMLIAEELDIAWKDVRIEQADADARRFGQQIAGGSYATPLHWDPLRRVGAAARQMLIAAAAQRWQCHPAECATEPGMVVHAASGRKLGYGALAGIAATMPVPDLNNVPLKPEAGYRIIGKPTPQVDIDAIVTGKMQFGIDVEVPGMAYAVFAKCPVPGGKPVRANLDEISREKGVIATFVVDGSTDAPAGGLVSGVAIVADSWWRAEKARDKLRVEWDGGAIAAHSSAHFAAEAARLFGQPATAVIRKDGEVAKALAGAARTVEADYFYPFIGHATLEPQNCTASVIGDKVEIWAPTQAPARGIALIAETLGIPEANVTVHLIRCGGGFGRRLIADPMVEAAYIAKKASRPVKLLWSRKDDMQHDFYRPAGFHRLKGGLDASGRLVALHDHFVTFGKDGKVARSADLSASEFPAQLVPHCLYESSLIECGIPTGPLRAPGSNAIAFVFQSFMDELAHAAGKDPYQFQLDMLSEPRLLPTGRSLRPGSAEKVSFDTRRMADVLRKAASMSGWGKRRLPKRTGMGIACYFSHLGYFAEVALVAVSKDGTPSVEQVWVAADVGRHIINPSMAVNQVQGSVIDGIGSALFQQITIEKGGVVQANFNDHDLIRIDRAPIVEVEFLKTDFPPTGLGEPALPPAIPAICNAIHAATGKRIRSLPIDIALLRA</sequence>
<dbReference type="PANTHER" id="PTHR47495:SF2">
    <property type="entry name" value="ALDEHYDE DEHYDROGENASE"/>
    <property type="match status" value="1"/>
</dbReference>
<dbReference type="InterPro" id="IPR000674">
    <property type="entry name" value="Ald_Oxase/Xan_DH_a/b"/>
</dbReference>
<evidence type="ECO:0000313" key="3">
    <source>
        <dbReference type="Proteomes" id="UP000189818"/>
    </source>
</evidence>
<accession>A0A1T5FSU2</accession>
<gene>
    <name evidence="2" type="ORF">SAMN06295920_110183</name>
</gene>
<dbReference type="InterPro" id="IPR046867">
    <property type="entry name" value="AldOxase/xan_DH_MoCoBD2"/>
</dbReference>
<dbReference type="PROSITE" id="PS51318">
    <property type="entry name" value="TAT"/>
    <property type="match status" value="1"/>
</dbReference>
<evidence type="ECO:0000259" key="1">
    <source>
        <dbReference type="SMART" id="SM01008"/>
    </source>
</evidence>
<dbReference type="InterPro" id="IPR037165">
    <property type="entry name" value="AldOxase/xan_DH_Mopterin-bd_sf"/>
</dbReference>
<dbReference type="STRING" id="439228.SAMN06295920_110183"/>
<dbReference type="InterPro" id="IPR006311">
    <property type="entry name" value="TAT_signal"/>
</dbReference>
<proteinExistence type="predicted"/>
<dbReference type="Gene3D" id="3.90.1170.50">
    <property type="entry name" value="Aldehyde oxidase/xanthine dehydrogenase, a/b hammerhead"/>
    <property type="match status" value="1"/>
</dbReference>
<evidence type="ECO:0000313" key="2">
    <source>
        <dbReference type="EMBL" id="SKB99164.1"/>
    </source>
</evidence>
<organism evidence="2 3">
    <name type="scientific">Rhizorhabdus histidinilytica</name>
    <dbReference type="NCBI Taxonomy" id="439228"/>
    <lineage>
        <taxon>Bacteria</taxon>
        <taxon>Pseudomonadati</taxon>
        <taxon>Pseudomonadota</taxon>
        <taxon>Alphaproteobacteria</taxon>
        <taxon>Sphingomonadales</taxon>
        <taxon>Sphingomonadaceae</taxon>
        <taxon>Rhizorhabdus</taxon>
    </lineage>
</organism>
<dbReference type="SUPFAM" id="SSF56003">
    <property type="entry name" value="Molybdenum cofactor-binding domain"/>
    <property type="match status" value="2"/>
</dbReference>